<evidence type="ECO:0000259" key="6">
    <source>
        <dbReference type="Pfam" id="PF00155"/>
    </source>
</evidence>
<keyword evidence="3 7" id="KW-0032">Aminotransferase</keyword>
<dbReference type="GO" id="GO:0005737">
    <property type="term" value="C:cytoplasm"/>
    <property type="evidence" value="ECO:0007669"/>
    <property type="project" value="TreeGrafter"/>
</dbReference>
<dbReference type="Gene3D" id="3.90.1150.10">
    <property type="entry name" value="Aspartate Aminotransferase, domain 1"/>
    <property type="match status" value="1"/>
</dbReference>
<sequence>MSALAQQHSAINLGQGFPDFAADPELLDAAYAAMQAGHNQYAPMMGTVQLRSAIADVVKQHYGFEADVDQHITITSGASEALFCAIMAITEPADELIILEPAYDLYRPAIVNAGGVPVAVNLVLNETQTFVVDWDAVRAAITPKTRAIIVNTPNNPTGNTFTEQDLIELEQLAERHHLWVISDEVYEHMVFDGALHQSALRRPVLAARTIHVASFGKTLHVTGWKIGYAIAPVALTQAIRAVHQFNTFTVATPLQLGIATYLNEHPQVIQALPAFYQAKRDRFRAGLTGTGLHVLPCQGTYFQLVDYSGLGQFSAMSDVEFAVHLTQHIGVAAIPLSPFYGAPPAHQKLVRFCFAKKEDTLVAALEALQLGLG</sequence>
<keyword evidence="5" id="KW-0663">Pyridoxal phosphate</keyword>
<dbReference type="InterPro" id="IPR015421">
    <property type="entry name" value="PyrdxlP-dep_Trfase_major"/>
</dbReference>
<dbReference type="InterPro" id="IPR004839">
    <property type="entry name" value="Aminotransferase_I/II_large"/>
</dbReference>
<evidence type="ECO:0000313" key="7">
    <source>
        <dbReference type="EMBL" id="AXF86741.1"/>
    </source>
</evidence>
<dbReference type="CDD" id="cd00609">
    <property type="entry name" value="AAT_like"/>
    <property type="match status" value="1"/>
</dbReference>
<name>A0A345DEF3_9BURK</name>
<gene>
    <name evidence="7" type="primary">ybdL</name>
    <name evidence="7" type="ORF">DTO96_102497</name>
</gene>
<dbReference type="Proteomes" id="UP000252182">
    <property type="component" value="Chromosome"/>
</dbReference>
<keyword evidence="4 7" id="KW-0808">Transferase</keyword>
<dbReference type="Pfam" id="PF00155">
    <property type="entry name" value="Aminotran_1_2"/>
    <property type="match status" value="1"/>
</dbReference>
<keyword evidence="8" id="KW-1185">Reference proteome</keyword>
<evidence type="ECO:0000256" key="5">
    <source>
        <dbReference type="ARBA" id="ARBA00022898"/>
    </source>
</evidence>
<proteinExistence type="inferred from homology"/>
<dbReference type="NCBIfam" id="NF006569">
    <property type="entry name" value="PRK09082.1"/>
    <property type="match status" value="1"/>
</dbReference>
<dbReference type="FunFam" id="3.40.640.10:FF:000033">
    <property type="entry name" value="Aspartate aminotransferase"/>
    <property type="match status" value="1"/>
</dbReference>
<organism evidence="7 8">
    <name type="scientific">Ephemeroptericola cinctiostellae</name>
    <dbReference type="NCBI Taxonomy" id="2268024"/>
    <lineage>
        <taxon>Bacteria</taxon>
        <taxon>Pseudomonadati</taxon>
        <taxon>Pseudomonadota</taxon>
        <taxon>Betaproteobacteria</taxon>
        <taxon>Burkholderiales</taxon>
        <taxon>Burkholderiaceae</taxon>
        <taxon>Ephemeroptericola</taxon>
    </lineage>
</organism>
<dbReference type="Gene3D" id="3.40.640.10">
    <property type="entry name" value="Type I PLP-dependent aspartate aminotransferase-like (Major domain)"/>
    <property type="match status" value="1"/>
</dbReference>
<comment type="cofactor">
    <cofactor evidence="1">
        <name>pyridoxal 5'-phosphate</name>
        <dbReference type="ChEBI" id="CHEBI:597326"/>
    </cofactor>
</comment>
<dbReference type="GO" id="GO:0030170">
    <property type="term" value="F:pyridoxal phosphate binding"/>
    <property type="evidence" value="ECO:0007669"/>
    <property type="project" value="InterPro"/>
</dbReference>
<dbReference type="EMBL" id="CP031124">
    <property type="protein sequence ID" value="AXF86741.1"/>
    <property type="molecule type" value="Genomic_DNA"/>
</dbReference>
<feature type="domain" description="Aminotransferase class I/classII large" evidence="6">
    <location>
        <begin position="11"/>
        <end position="368"/>
    </location>
</feature>
<dbReference type="EC" id="2.6.1.88" evidence="7"/>
<dbReference type="AlphaFoldDB" id="A0A345DEF3"/>
<dbReference type="SUPFAM" id="SSF53383">
    <property type="entry name" value="PLP-dependent transferases"/>
    <property type="match status" value="1"/>
</dbReference>
<evidence type="ECO:0000313" key="8">
    <source>
        <dbReference type="Proteomes" id="UP000252182"/>
    </source>
</evidence>
<accession>A0A345DEF3</accession>
<evidence type="ECO:0000256" key="4">
    <source>
        <dbReference type="ARBA" id="ARBA00022679"/>
    </source>
</evidence>
<dbReference type="GO" id="GO:0010326">
    <property type="term" value="F:methionine-oxo-acid transaminase activity"/>
    <property type="evidence" value="ECO:0007669"/>
    <property type="project" value="UniProtKB-EC"/>
</dbReference>
<dbReference type="InterPro" id="IPR015424">
    <property type="entry name" value="PyrdxlP-dep_Trfase"/>
</dbReference>
<reference evidence="8" key="1">
    <citation type="submission" date="2018-07" db="EMBL/GenBank/DDBJ databases">
        <authorList>
            <person name="Kim H."/>
        </authorList>
    </citation>
    <scope>NUCLEOTIDE SEQUENCE [LARGE SCALE GENOMIC DNA]</scope>
    <source>
        <strain evidence="8">F02</strain>
    </source>
</reference>
<comment type="similarity">
    <text evidence="2">Belongs to the class-I pyridoxal-phosphate-dependent aminotransferase family.</text>
</comment>
<dbReference type="InterPro" id="IPR051326">
    <property type="entry name" value="Kynurenine-oxoglutarate_AT"/>
</dbReference>
<protein>
    <submittedName>
        <fullName evidence="7">Methionine aminotransferase</fullName>
        <ecNumber evidence="7">2.6.1.88</ecNumber>
    </submittedName>
</protein>
<evidence type="ECO:0000256" key="2">
    <source>
        <dbReference type="ARBA" id="ARBA00007441"/>
    </source>
</evidence>
<dbReference type="PANTHER" id="PTHR43807">
    <property type="entry name" value="FI04487P"/>
    <property type="match status" value="1"/>
</dbReference>
<evidence type="ECO:0000256" key="1">
    <source>
        <dbReference type="ARBA" id="ARBA00001933"/>
    </source>
</evidence>
<dbReference type="PANTHER" id="PTHR43807:SF20">
    <property type="entry name" value="FI04487P"/>
    <property type="match status" value="1"/>
</dbReference>
<dbReference type="InterPro" id="IPR015422">
    <property type="entry name" value="PyrdxlP-dep_Trfase_small"/>
</dbReference>
<evidence type="ECO:0000256" key="3">
    <source>
        <dbReference type="ARBA" id="ARBA00022576"/>
    </source>
</evidence>
<dbReference type="GO" id="GO:0016212">
    <property type="term" value="F:kynurenine-oxoglutarate transaminase activity"/>
    <property type="evidence" value="ECO:0007669"/>
    <property type="project" value="TreeGrafter"/>
</dbReference>
<dbReference type="KEGG" id="hyf:DTO96_102497"/>